<dbReference type="GO" id="GO:0051287">
    <property type="term" value="F:NAD binding"/>
    <property type="evidence" value="ECO:0007669"/>
    <property type="project" value="InterPro"/>
</dbReference>
<evidence type="ECO:0000256" key="4">
    <source>
        <dbReference type="PIRSR" id="PIRSR000149-3"/>
    </source>
</evidence>
<dbReference type="SUPFAM" id="SSF51735">
    <property type="entry name" value="NAD(P)-binding Rossmann-fold domains"/>
    <property type="match status" value="1"/>
</dbReference>
<dbReference type="NCBIfam" id="NF003251">
    <property type="entry name" value="PRK04207.1"/>
    <property type="match status" value="1"/>
</dbReference>
<keyword evidence="4" id="KW-0547">Nucleotide-binding</keyword>
<proteinExistence type="inferred from homology"/>
<evidence type="ECO:0000259" key="5">
    <source>
        <dbReference type="SMART" id="SM00846"/>
    </source>
</evidence>
<keyword evidence="2 4" id="KW-0520">NAD</keyword>
<dbReference type="PIRSF" id="PIRSF000149">
    <property type="entry name" value="GAP_DH"/>
    <property type="match status" value="1"/>
</dbReference>
<dbReference type="CDD" id="cd02278">
    <property type="entry name" value="GAPDH_II_N"/>
    <property type="match status" value="1"/>
</dbReference>
<dbReference type="GO" id="GO:0006096">
    <property type="term" value="P:glycolytic process"/>
    <property type="evidence" value="ECO:0007669"/>
    <property type="project" value="InterPro"/>
</dbReference>
<dbReference type="InterPro" id="IPR036291">
    <property type="entry name" value="NAD(P)-bd_dom_sf"/>
</dbReference>
<dbReference type="Gene3D" id="3.30.360.10">
    <property type="entry name" value="Dihydrodipicolinate Reductase, domain 2"/>
    <property type="match status" value="1"/>
</dbReference>
<organism evidence="6">
    <name type="scientific">uncultured spirochete</name>
    <dbReference type="NCBI Taxonomy" id="156406"/>
    <lineage>
        <taxon>Bacteria</taxon>
        <taxon>Pseudomonadati</taxon>
        <taxon>Spirochaetota</taxon>
        <taxon>Spirochaetia</taxon>
        <taxon>Spirochaetales</taxon>
        <taxon>environmental samples</taxon>
    </lineage>
</organism>
<dbReference type="GO" id="GO:0005737">
    <property type="term" value="C:cytoplasm"/>
    <property type="evidence" value="ECO:0007669"/>
    <property type="project" value="InterPro"/>
</dbReference>
<evidence type="ECO:0000256" key="2">
    <source>
        <dbReference type="ARBA" id="ARBA00023027"/>
    </source>
</evidence>
<feature type="active site" description="Nucleophile" evidence="3">
    <location>
        <position position="144"/>
    </location>
</feature>
<dbReference type="InterPro" id="IPR020828">
    <property type="entry name" value="GlycerAld_3-P_DH_NAD(P)-bd"/>
</dbReference>
<sequence length="345" mass="37685">MAKVKVGVAGYGVIGQRLADGVALQGDMELVGVADVAVTLSVRALREKGMPYKFFLAAPEKREEFDKAGIPVSGTLEDLVQQVDVMLDATSAGVGAKNRLLYEKYGKKAIFQGGEKNSVADVFFHGYANYEKGIGAQFLKLTSCNTTGLIRAVDCIDRKVGVEKVAITIIRRVADPGDYHRGLTNALQIDKAPSHQALDLMTIMPHVDATGILVHTPVTHGHIITVVATPKKSVTPENVIEFFREHPRIRVVSIAEGFLGNASLFRYARDLGNPRGDMYEIAAWEDTVVMSGKDVMFAINVPQEAVVIPENMDAVRACMRMQLDRIEATDTTNRYLGIGKWRNPG</sequence>
<dbReference type="HAMAP" id="MF_00559">
    <property type="entry name" value="G3P_dehdrog_arch"/>
    <property type="match status" value="1"/>
</dbReference>
<evidence type="ECO:0000313" key="6">
    <source>
        <dbReference type="EMBL" id="SLM11750.1"/>
    </source>
</evidence>
<reference evidence="6" key="1">
    <citation type="submission" date="2017-02" db="EMBL/GenBank/DDBJ databases">
        <authorList>
            <person name="Regsiter A."/>
            <person name="William W."/>
        </authorList>
    </citation>
    <scope>NUCLEOTIDE SEQUENCE</scope>
    <source>
        <strain evidence="6">Bib</strain>
    </source>
</reference>
<dbReference type="CDD" id="cd18127">
    <property type="entry name" value="GAPDH_II_C"/>
    <property type="match status" value="1"/>
</dbReference>
<dbReference type="NCBIfam" id="TIGR01546">
    <property type="entry name" value="GAPDH-II_archae"/>
    <property type="match status" value="1"/>
</dbReference>
<dbReference type="SUPFAM" id="SSF55347">
    <property type="entry name" value="Glyceraldehyde-3-phosphate dehydrogenase-like, C-terminal domain"/>
    <property type="match status" value="1"/>
</dbReference>
<dbReference type="EMBL" id="FWDM01000014">
    <property type="protein sequence ID" value="SLM11750.1"/>
    <property type="molecule type" value="Genomic_DNA"/>
</dbReference>
<dbReference type="InterPro" id="IPR006436">
    <property type="entry name" value="Glyceraldehyde-3-P_DH_2_arc"/>
</dbReference>
<feature type="binding site" evidence="4">
    <location>
        <position position="35"/>
    </location>
    <ligand>
        <name>NAD(+)</name>
        <dbReference type="ChEBI" id="CHEBI:57540"/>
    </ligand>
</feature>
<accession>A0A3P3XH77</accession>
<dbReference type="GO" id="GO:0050661">
    <property type="term" value="F:NADP binding"/>
    <property type="evidence" value="ECO:0007669"/>
    <property type="project" value="InterPro"/>
</dbReference>
<name>A0A3P3XH77_9SPIR</name>
<dbReference type="Pfam" id="PF02800">
    <property type="entry name" value="Gp_dh_C"/>
    <property type="match status" value="1"/>
</dbReference>
<dbReference type="GO" id="GO:0043891">
    <property type="term" value="F:glyceraldehyde-3-phosphate dehydrogenase [NAD(P)+] (phosphorylating) activity"/>
    <property type="evidence" value="ECO:0007669"/>
    <property type="project" value="UniProtKB-EC"/>
</dbReference>
<dbReference type="InterPro" id="IPR020829">
    <property type="entry name" value="GlycerAld_3-P_DH_cat"/>
</dbReference>
<dbReference type="AlphaFoldDB" id="A0A3P3XH77"/>
<protein>
    <submittedName>
        <fullName evidence="6">Glyceraldehyde-3-phosphate dehydrogenase</fullName>
        <ecNumber evidence="6">1.2.1.59</ecNumber>
    </submittedName>
</protein>
<dbReference type="SMART" id="SM00846">
    <property type="entry name" value="Gp_dh_N"/>
    <property type="match status" value="1"/>
</dbReference>
<gene>
    <name evidence="6" type="primary">gap</name>
    <name evidence="6" type="ORF">SPIROBIBN47_210060</name>
</gene>
<dbReference type="EC" id="1.2.1.59" evidence="6"/>
<feature type="domain" description="Glyceraldehyde 3-phosphate dehydrogenase NAD(P) binding" evidence="5">
    <location>
        <begin position="4"/>
        <end position="144"/>
    </location>
</feature>
<evidence type="ECO:0000256" key="1">
    <source>
        <dbReference type="ARBA" id="ARBA00023002"/>
    </source>
</evidence>
<evidence type="ECO:0000256" key="3">
    <source>
        <dbReference type="PIRSR" id="PIRSR000149-1"/>
    </source>
</evidence>
<dbReference type="InterPro" id="IPR020831">
    <property type="entry name" value="GlycerAld/Erythrose_P_DH"/>
</dbReference>
<dbReference type="Gene3D" id="3.40.50.720">
    <property type="entry name" value="NAD(P)-binding Rossmann-like Domain"/>
    <property type="match status" value="1"/>
</dbReference>
<keyword evidence="1 6" id="KW-0560">Oxidoreductase</keyword>